<proteinExistence type="inferred from homology"/>
<dbReference type="AlphaFoldDB" id="A0A8S9XMN9"/>
<dbReference type="EMBL" id="WIXP02000005">
    <property type="protein sequence ID" value="KAF6210227.1"/>
    <property type="molecule type" value="Genomic_DNA"/>
</dbReference>
<evidence type="ECO:0000256" key="6">
    <source>
        <dbReference type="ARBA" id="ARBA00022729"/>
    </source>
</evidence>
<dbReference type="PANTHER" id="PTHR12738">
    <property type="entry name" value="NEUROENDOCRINE PROTEIN 7B2"/>
    <property type="match status" value="1"/>
</dbReference>
<dbReference type="GO" id="GO:0005576">
    <property type="term" value="C:extracellular region"/>
    <property type="evidence" value="ECO:0007669"/>
    <property type="project" value="UniProtKB-SubCell"/>
</dbReference>
<dbReference type="GO" id="GO:0030234">
    <property type="term" value="F:enzyme regulator activity"/>
    <property type="evidence" value="ECO:0007669"/>
    <property type="project" value="TreeGrafter"/>
</dbReference>
<dbReference type="OrthoDB" id="9922675at2759"/>
<keyword evidence="8" id="KW-0143">Chaperone</keyword>
<dbReference type="Pfam" id="PF05281">
    <property type="entry name" value="Secretogranin_V"/>
    <property type="match status" value="1"/>
</dbReference>
<dbReference type="GO" id="GO:0046883">
    <property type="term" value="P:regulation of hormone secretion"/>
    <property type="evidence" value="ECO:0007669"/>
    <property type="project" value="TreeGrafter"/>
</dbReference>
<evidence type="ECO:0000256" key="10">
    <source>
        <dbReference type="SAM" id="SignalP"/>
    </source>
</evidence>
<keyword evidence="5" id="KW-0964">Secreted</keyword>
<dbReference type="GO" id="GO:0007218">
    <property type="term" value="P:neuropeptide signaling pathway"/>
    <property type="evidence" value="ECO:0007669"/>
    <property type="project" value="InterPro"/>
</dbReference>
<keyword evidence="7" id="KW-1015">Disulfide bond</keyword>
<evidence type="ECO:0000313" key="12">
    <source>
        <dbReference type="Proteomes" id="UP000466442"/>
    </source>
</evidence>
<organism evidence="11 12">
    <name type="scientific">Apolygus lucorum</name>
    <name type="common">Small green plant bug</name>
    <name type="synonym">Lygocoris lucorum</name>
    <dbReference type="NCBI Taxonomy" id="248454"/>
    <lineage>
        <taxon>Eukaryota</taxon>
        <taxon>Metazoa</taxon>
        <taxon>Ecdysozoa</taxon>
        <taxon>Arthropoda</taxon>
        <taxon>Hexapoda</taxon>
        <taxon>Insecta</taxon>
        <taxon>Pterygota</taxon>
        <taxon>Neoptera</taxon>
        <taxon>Paraneoptera</taxon>
        <taxon>Hemiptera</taxon>
        <taxon>Heteroptera</taxon>
        <taxon>Panheteroptera</taxon>
        <taxon>Cimicomorpha</taxon>
        <taxon>Miridae</taxon>
        <taxon>Mirini</taxon>
        <taxon>Apolygus</taxon>
    </lineage>
</organism>
<sequence>MGLISLFLFGACVLGALAYIPSVKEPATLNEAFFQDVVDRMGRDLDNYLDDVNPDPLLYPQLMARSYKDVDYQDNPSPRDQEYLQHSTLWANRFMEGGAEENENPEEVQKPPPSPQQANKQDNLPAYCNPPNPCPVGYTGEEGCLEEFENTAAFSREYQASQDCMCDSEHMFDCNNNPKANDISQTDLDQLVRQFHVEDEHRTLVAKKFHVKKSSNPYLEGEKLPIAAKKGINIGY</sequence>
<evidence type="ECO:0000313" key="11">
    <source>
        <dbReference type="EMBL" id="KAF6210227.1"/>
    </source>
</evidence>
<comment type="subcellular location">
    <subcellularLocation>
        <location evidence="1">Secreted</location>
    </subcellularLocation>
</comment>
<keyword evidence="12" id="KW-1185">Reference proteome</keyword>
<evidence type="ECO:0000256" key="4">
    <source>
        <dbReference type="ARBA" id="ARBA00022448"/>
    </source>
</evidence>
<accession>A0A8S9XMN9</accession>
<dbReference type="GO" id="GO:0030141">
    <property type="term" value="C:secretory granule"/>
    <property type="evidence" value="ECO:0007669"/>
    <property type="project" value="InterPro"/>
</dbReference>
<evidence type="ECO:0000256" key="5">
    <source>
        <dbReference type="ARBA" id="ARBA00022525"/>
    </source>
</evidence>
<dbReference type="Proteomes" id="UP000466442">
    <property type="component" value="Linkage Group LG5"/>
</dbReference>
<evidence type="ECO:0000256" key="3">
    <source>
        <dbReference type="ARBA" id="ARBA00019589"/>
    </source>
</evidence>
<evidence type="ECO:0000256" key="7">
    <source>
        <dbReference type="ARBA" id="ARBA00023157"/>
    </source>
</evidence>
<dbReference type="PANTHER" id="PTHR12738:SF0">
    <property type="entry name" value="NEUROENDOCRINE PROTEIN 7B2"/>
    <property type="match status" value="1"/>
</dbReference>
<comment type="caution">
    <text evidence="11">The sequence shown here is derived from an EMBL/GenBank/DDBJ whole genome shotgun (WGS) entry which is preliminary data.</text>
</comment>
<feature type="region of interest" description="Disordered" evidence="9">
    <location>
        <begin position="100"/>
        <end position="127"/>
    </location>
</feature>
<keyword evidence="4" id="KW-0813">Transport</keyword>
<comment type="similarity">
    <text evidence="2">Belongs to the 7B2 family.</text>
</comment>
<feature type="signal peptide" evidence="10">
    <location>
        <begin position="1"/>
        <end position="18"/>
    </location>
</feature>
<evidence type="ECO:0000256" key="8">
    <source>
        <dbReference type="ARBA" id="ARBA00023186"/>
    </source>
</evidence>
<feature type="chain" id="PRO_5035746267" description="Neuroendocrine protein 7B2" evidence="10">
    <location>
        <begin position="19"/>
        <end position="236"/>
    </location>
</feature>
<reference evidence="11" key="1">
    <citation type="journal article" date="2021" name="Mol. Ecol. Resour.">
        <title>Apolygus lucorum genome provides insights into omnivorousness and mesophyll feeding.</title>
        <authorList>
            <person name="Liu Y."/>
            <person name="Liu H."/>
            <person name="Wang H."/>
            <person name="Huang T."/>
            <person name="Liu B."/>
            <person name="Yang B."/>
            <person name="Yin L."/>
            <person name="Li B."/>
            <person name="Zhang Y."/>
            <person name="Zhang S."/>
            <person name="Jiang F."/>
            <person name="Zhang X."/>
            <person name="Ren Y."/>
            <person name="Wang B."/>
            <person name="Wang S."/>
            <person name="Lu Y."/>
            <person name="Wu K."/>
            <person name="Fan W."/>
            <person name="Wang G."/>
        </authorList>
    </citation>
    <scope>NUCLEOTIDE SEQUENCE</scope>
    <source>
        <strain evidence="11">12Hb</strain>
    </source>
</reference>
<evidence type="ECO:0000256" key="2">
    <source>
        <dbReference type="ARBA" id="ARBA00006348"/>
    </source>
</evidence>
<dbReference type="InterPro" id="IPR007945">
    <property type="entry name" value="Secretogranin_V"/>
</dbReference>
<gene>
    <name evidence="11" type="ORF">GE061_013331</name>
</gene>
<name>A0A8S9XMN9_APOLU</name>
<keyword evidence="6 10" id="KW-0732">Signal</keyword>
<protein>
    <recommendedName>
        <fullName evidence="3">Neuroendocrine protein 7B2</fullName>
    </recommendedName>
</protein>
<evidence type="ECO:0000256" key="1">
    <source>
        <dbReference type="ARBA" id="ARBA00004613"/>
    </source>
</evidence>
<evidence type="ECO:0000256" key="9">
    <source>
        <dbReference type="SAM" id="MobiDB-lite"/>
    </source>
</evidence>